<dbReference type="InterPro" id="IPR001789">
    <property type="entry name" value="Sig_transdc_resp-reg_receiver"/>
</dbReference>
<dbReference type="SMART" id="SM00448">
    <property type="entry name" value="REC"/>
    <property type="match status" value="1"/>
</dbReference>
<dbReference type="EMBL" id="LT670846">
    <property type="protein sequence ID" value="SHK33581.1"/>
    <property type="molecule type" value="Genomic_DNA"/>
</dbReference>
<reference evidence="10 11" key="1">
    <citation type="submission" date="2016-11" db="EMBL/GenBank/DDBJ databases">
        <authorList>
            <person name="Jaros S."/>
            <person name="Januszkiewicz K."/>
            <person name="Wedrychowicz H."/>
        </authorList>
    </citation>
    <scope>NUCLEOTIDE SEQUENCE [LARGE SCALE GENOMIC DNA]</scope>
    <source>
        <strain evidence="10 11">DSM 19557</strain>
    </source>
</reference>
<dbReference type="SMART" id="SM00862">
    <property type="entry name" value="Trans_reg_C"/>
    <property type="match status" value="1"/>
</dbReference>
<dbReference type="InterPro" id="IPR011006">
    <property type="entry name" value="CheY-like_superfamily"/>
</dbReference>
<dbReference type="GO" id="GO:0000976">
    <property type="term" value="F:transcription cis-regulatory region binding"/>
    <property type="evidence" value="ECO:0007669"/>
    <property type="project" value="TreeGrafter"/>
</dbReference>
<protein>
    <submittedName>
        <fullName evidence="10">Two component transcriptional regulator, winged helix family</fullName>
    </submittedName>
</protein>
<evidence type="ECO:0000259" key="8">
    <source>
        <dbReference type="PROSITE" id="PS50110"/>
    </source>
</evidence>
<dbReference type="PROSITE" id="PS50110">
    <property type="entry name" value="RESPONSE_REGULATORY"/>
    <property type="match status" value="1"/>
</dbReference>
<dbReference type="PANTHER" id="PTHR48111">
    <property type="entry name" value="REGULATOR OF RPOS"/>
    <property type="match status" value="1"/>
</dbReference>
<dbReference type="Proteomes" id="UP000189810">
    <property type="component" value="Chromosome I"/>
</dbReference>
<proteinExistence type="predicted"/>
<dbReference type="CDD" id="cd00383">
    <property type="entry name" value="trans_reg_C"/>
    <property type="match status" value="1"/>
</dbReference>
<dbReference type="InterPro" id="IPR036388">
    <property type="entry name" value="WH-like_DNA-bd_sf"/>
</dbReference>
<dbReference type="GO" id="GO:0000156">
    <property type="term" value="F:phosphorelay response regulator activity"/>
    <property type="evidence" value="ECO:0007669"/>
    <property type="project" value="TreeGrafter"/>
</dbReference>
<dbReference type="Pfam" id="PF00072">
    <property type="entry name" value="Response_reg"/>
    <property type="match status" value="1"/>
</dbReference>
<dbReference type="AlphaFoldDB" id="A0A1M6RM52"/>
<evidence type="ECO:0000256" key="3">
    <source>
        <dbReference type="ARBA" id="ARBA00023015"/>
    </source>
</evidence>
<gene>
    <name evidence="10" type="ORF">SAMN05444391_0705</name>
</gene>
<keyword evidence="5" id="KW-0804">Transcription</keyword>
<name>A0A1M6RM52_9AQUI</name>
<evidence type="ECO:0000256" key="7">
    <source>
        <dbReference type="PROSITE-ProRule" id="PRU01091"/>
    </source>
</evidence>
<accession>A0A1M6RM52</accession>
<evidence type="ECO:0000259" key="9">
    <source>
        <dbReference type="PROSITE" id="PS51755"/>
    </source>
</evidence>
<keyword evidence="4 7" id="KW-0238">DNA-binding</keyword>
<dbReference type="Gene3D" id="1.10.10.10">
    <property type="entry name" value="Winged helix-like DNA-binding domain superfamily/Winged helix DNA-binding domain"/>
    <property type="match status" value="1"/>
</dbReference>
<evidence type="ECO:0000313" key="11">
    <source>
        <dbReference type="Proteomes" id="UP000189810"/>
    </source>
</evidence>
<evidence type="ECO:0000313" key="10">
    <source>
        <dbReference type="EMBL" id="SHK33581.1"/>
    </source>
</evidence>
<evidence type="ECO:0000256" key="2">
    <source>
        <dbReference type="ARBA" id="ARBA00023012"/>
    </source>
</evidence>
<keyword evidence="3" id="KW-0805">Transcription regulation</keyword>
<feature type="DNA-binding region" description="OmpR/PhoB-type" evidence="7">
    <location>
        <begin position="126"/>
        <end position="220"/>
    </location>
</feature>
<sequence length="220" mass="24765">MALRILLIEDDPTLARTLKSLLEKLGFEVLISFDGKRGYELATTEEFDLILLDFLLPSMDGESLLKSLRQAGVNTPVLVLTVVSDVSKKVDLLSIGADDYLTKPFHLEELLARIKALIRRSYKKSSDLLKAGPVLVDTSKKKVYVNDREVMLTASEYSILEYLLLNRGKFVSRDEILLKALSSRSQPESNSVEVLISRLRKKLGIRDFIKSARGFGYIVE</sequence>
<dbReference type="SUPFAM" id="SSF52172">
    <property type="entry name" value="CheY-like"/>
    <property type="match status" value="1"/>
</dbReference>
<dbReference type="STRING" id="381751.SAMN05444391_0705"/>
<dbReference type="GO" id="GO:0005829">
    <property type="term" value="C:cytosol"/>
    <property type="evidence" value="ECO:0007669"/>
    <property type="project" value="TreeGrafter"/>
</dbReference>
<dbReference type="InterPro" id="IPR001867">
    <property type="entry name" value="OmpR/PhoB-type_DNA-bd"/>
</dbReference>
<keyword evidence="11" id="KW-1185">Reference proteome</keyword>
<dbReference type="PROSITE" id="PS51755">
    <property type="entry name" value="OMPR_PHOB"/>
    <property type="match status" value="1"/>
</dbReference>
<dbReference type="GO" id="GO:0006355">
    <property type="term" value="P:regulation of DNA-templated transcription"/>
    <property type="evidence" value="ECO:0007669"/>
    <property type="project" value="InterPro"/>
</dbReference>
<keyword evidence="1 6" id="KW-0597">Phosphoprotein</keyword>
<feature type="modified residue" description="4-aspartylphosphate" evidence="6">
    <location>
        <position position="53"/>
    </location>
</feature>
<feature type="domain" description="Response regulatory" evidence="8">
    <location>
        <begin position="4"/>
        <end position="118"/>
    </location>
</feature>
<evidence type="ECO:0000256" key="1">
    <source>
        <dbReference type="ARBA" id="ARBA00022553"/>
    </source>
</evidence>
<evidence type="ECO:0000256" key="6">
    <source>
        <dbReference type="PROSITE-ProRule" id="PRU00169"/>
    </source>
</evidence>
<dbReference type="Gene3D" id="3.40.50.2300">
    <property type="match status" value="1"/>
</dbReference>
<dbReference type="GO" id="GO:0032993">
    <property type="term" value="C:protein-DNA complex"/>
    <property type="evidence" value="ECO:0007669"/>
    <property type="project" value="TreeGrafter"/>
</dbReference>
<evidence type="ECO:0000256" key="5">
    <source>
        <dbReference type="ARBA" id="ARBA00023163"/>
    </source>
</evidence>
<dbReference type="PANTHER" id="PTHR48111:SF22">
    <property type="entry name" value="REGULATOR OF RPOS"/>
    <property type="match status" value="1"/>
</dbReference>
<evidence type="ECO:0000256" key="4">
    <source>
        <dbReference type="ARBA" id="ARBA00023125"/>
    </source>
</evidence>
<dbReference type="InterPro" id="IPR039420">
    <property type="entry name" value="WalR-like"/>
</dbReference>
<keyword evidence="2" id="KW-0902">Two-component regulatory system</keyword>
<dbReference type="Gene3D" id="6.10.250.690">
    <property type="match status" value="1"/>
</dbReference>
<dbReference type="Pfam" id="PF00486">
    <property type="entry name" value="Trans_reg_C"/>
    <property type="match status" value="1"/>
</dbReference>
<feature type="domain" description="OmpR/PhoB-type" evidence="9">
    <location>
        <begin position="126"/>
        <end position="220"/>
    </location>
</feature>
<organism evidence="10 11">
    <name type="scientific">Thermocrinis minervae</name>
    <dbReference type="NCBI Taxonomy" id="381751"/>
    <lineage>
        <taxon>Bacteria</taxon>
        <taxon>Pseudomonadati</taxon>
        <taxon>Aquificota</taxon>
        <taxon>Aquificia</taxon>
        <taxon>Aquificales</taxon>
        <taxon>Aquificaceae</taxon>
        <taxon>Thermocrinis</taxon>
    </lineage>
</organism>